<evidence type="ECO:0000313" key="10">
    <source>
        <dbReference type="Proteomes" id="UP000601768"/>
    </source>
</evidence>
<evidence type="ECO:0000313" key="9">
    <source>
        <dbReference type="EMBL" id="MBC3765490.1"/>
    </source>
</evidence>
<dbReference type="EMBL" id="JACNEP010000004">
    <property type="protein sequence ID" value="MBC3765490.1"/>
    <property type="molecule type" value="Genomic_DNA"/>
</dbReference>
<dbReference type="PANTHER" id="PTHR42812">
    <property type="entry name" value="BETA-XYLOSIDASE"/>
    <property type="match status" value="1"/>
</dbReference>
<dbReference type="CDD" id="cd09001">
    <property type="entry name" value="GH43_FsAxh1-like"/>
    <property type="match status" value="1"/>
</dbReference>
<dbReference type="InterPro" id="IPR006710">
    <property type="entry name" value="Glyco_hydro_43"/>
</dbReference>
<name>A0A8J6IPF8_9ALTE</name>
<dbReference type="InterPro" id="IPR023296">
    <property type="entry name" value="Glyco_hydro_beta-prop_sf"/>
</dbReference>
<feature type="signal peptide" evidence="7">
    <location>
        <begin position="1"/>
        <end position="21"/>
    </location>
</feature>
<dbReference type="GO" id="GO:0004553">
    <property type="term" value="F:hydrolase activity, hydrolyzing O-glycosyl compounds"/>
    <property type="evidence" value="ECO:0007669"/>
    <property type="project" value="InterPro"/>
</dbReference>
<dbReference type="SUPFAM" id="SSF49899">
    <property type="entry name" value="Concanavalin A-like lectins/glucanases"/>
    <property type="match status" value="1"/>
</dbReference>
<evidence type="ECO:0000256" key="1">
    <source>
        <dbReference type="ARBA" id="ARBA00009865"/>
    </source>
</evidence>
<reference evidence="9" key="2">
    <citation type="submission" date="2020-08" db="EMBL/GenBank/DDBJ databases">
        <authorList>
            <person name="Lai Q."/>
        </authorList>
    </citation>
    <scope>NUCLEOTIDE SEQUENCE</scope>
    <source>
        <strain evidence="9">S27-2</strain>
    </source>
</reference>
<dbReference type="PANTHER" id="PTHR42812:SF12">
    <property type="entry name" value="BETA-XYLOSIDASE-RELATED"/>
    <property type="match status" value="1"/>
</dbReference>
<evidence type="ECO:0000256" key="2">
    <source>
        <dbReference type="ARBA" id="ARBA00022801"/>
    </source>
</evidence>
<evidence type="ECO:0000256" key="7">
    <source>
        <dbReference type="SAM" id="SignalP"/>
    </source>
</evidence>
<evidence type="ECO:0000256" key="6">
    <source>
        <dbReference type="RuleBase" id="RU361187"/>
    </source>
</evidence>
<feature type="domain" description="Beta-xylosidase C-terminal Concanavalin A-like" evidence="8">
    <location>
        <begin position="331"/>
        <end position="531"/>
    </location>
</feature>
<reference evidence="9" key="1">
    <citation type="journal article" date="2018" name="Int. J. Syst. Evol. Microbiol.">
        <title>Neptunicella marina gen. nov., sp. nov., isolated from surface seawater.</title>
        <authorList>
            <person name="Liu X."/>
            <person name="Lai Q."/>
            <person name="Du Y."/>
            <person name="Zhang X."/>
            <person name="Liu Z."/>
            <person name="Sun F."/>
            <person name="Shao Z."/>
        </authorList>
    </citation>
    <scope>NUCLEOTIDE SEQUENCE</scope>
    <source>
        <strain evidence="9">S27-2</strain>
    </source>
</reference>
<organism evidence="9 10">
    <name type="scientific">Neptunicella marina</name>
    <dbReference type="NCBI Taxonomy" id="2125989"/>
    <lineage>
        <taxon>Bacteria</taxon>
        <taxon>Pseudomonadati</taxon>
        <taxon>Pseudomonadota</taxon>
        <taxon>Gammaproteobacteria</taxon>
        <taxon>Alteromonadales</taxon>
        <taxon>Alteromonadaceae</taxon>
        <taxon>Neptunicella</taxon>
    </lineage>
</organism>
<keyword evidence="7" id="KW-0732">Signal</keyword>
<dbReference type="GO" id="GO:0005975">
    <property type="term" value="P:carbohydrate metabolic process"/>
    <property type="evidence" value="ECO:0007669"/>
    <property type="project" value="InterPro"/>
</dbReference>
<evidence type="ECO:0000256" key="3">
    <source>
        <dbReference type="ARBA" id="ARBA00023295"/>
    </source>
</evidence>
<feature type="chain" id="PRO_5035265847" evidence="7">
    <location>
        <begin position="22"/>
        <end position="532"/>
    </location>
</feature>
<dbReference type="Gene3D" id="2.60.120.200">
    <property type="match status" value="1"/>
</dbReference>
<dbReference type="SUPFAM" id="SSF75005">
    <property type="entry name" value="Arabinanase/levansucrase/invertase"/>
    <property type="match status" value="1"/>
</dbReference>
<feature type="active site" description="Proton acceptor" evidence="4">
    <location>
        <position position="44"/>
    </location>
</feature>
<sequence>MQKRRFLLPLLVLIFCRSIPALEWQADLGDGQYQNPVLFADYSDPDVIRVGDDFYMVSSSFNVMPGIPVLHSKDMVNWQIIGHVYQSLPFEKFDKPSHGNGSWAPTIRYHNGTFYVYFCTPQTGLFVATSKDPAGSWDLQQMAAVELWEDPTPFWDDDGNAYLIRGKVRADILYIHKMSADGKQLLDDGKVLFKDLDKQPVIEGPKVLKKDGYYYIFAPAGGVKVGWQAVLRAKNIYGPYQSKTILHKGNTEINGPHQGGVVQLKSGEWWFMHFQDRGLYGRIVHLQPMGWKDGWPYMGEDQNNDGIGEPVARYKKPDVGHNYPITTPQTSDEFNQDKLGLQWQWHANPKPNWYSLNQANPGHLRLYAEQNLTQFGNLRFVGNQLLQKFSSPGFSATTKINFHPSQLNDKAGLVINGQKWGYIALYQAKDDVRLGVFKGHYEQYDDATQELSSVKAQQNAQGDYQYYLRVKVDADGKYRFSYSQDGEQFTDMGEQLQATAGVWIGAKVGIFALSPNIQRSQGYADFDWFRMQ</sequence>
<gene>
    <name evidence="9" type="ORF">H8B19_06350</name>
</gene>
<feature type="site" description="Important for catalytic activity, responsible for pKa modulation of the active site Glu and correct orientation of both the proton donor and substrate" evidence="5">
    <location>
        <position position="150"/>
    </location>
</feature>
<evidence type="ECO:0000259" key="8">
    <source>
        <dbReference type="Pfam" id="PF17851"/>
    </source>
</evidence>
<keyword evidence="10" id="KW-1185">Reference proteome</keyword>
<dbReference type="Proteomes" id="UP000601768">
    <property type="component" value="Unassembled WGS sequence"/>
</dbReference>
<keyword evidence="2 6" id="KW-0378">Hydrolase</keyword>
<comment type="similarity">
    <text evidence="1 6">Belongs to the glycosyl hydrolase 43 family.</text>
</comment>
<dbReference type="InterPro" id="IPR051795">
    <property type="entry name" value="Glycosyl_Hydrlase_43"/>
</dbReference>
<protein>
    <submittedName>
        <fullName evidence="9">Glycoside hydrolase 43 family protein</fullName>
    </submittedName>
</protein>
<dbReference type="InterPro" id="IPR013320">
    <property type="entry name" value="ConA-like_dom_sf"/>
</dbReference>
<dbReference type="InterPro" id="IPR041542">
    <property type="entry name" value="GH43_C2"/>
</dbReference>
<dbReference type="Gene3D" id="2.115.10.20">
    <property type="entry name" value="Glycosyl hydrolase domain, family 43"/>
    <property type="match status" value="1"/>
</dbReference>
<feature type="active site" description="Proton donor" evidence="4">
    <location>
        <position position="203"/>
    </location>
</feature>
<proteinExistence type="inferred from homology"/>
<evidence type="ECO:0000256" key="4">
    <source>
        <dbReference type="PIRSR" id="PIRSR606710-1"/>
    </source>
</evidence>
<evidence type="ECO:0000256" key="5">
    <source>
        <dbReference type="PIRSR" id="PIRSR606710-2"/>
    </source>
</evidence>
<dbReference type="AlphaFoldDB" id="A0A8J6IPF8"/>
<comment type="caution">
    <text evidence="9">The sequence shown here is derived from an EMBL/GenBank/DDBJ whole genome shotgun (WGS) entry which is preliminary data.</text>
</comment>
<dbReference type="RefSeq" id="WP_186505965.1">
    <property type="nucleotide sequence ID" value="NZ_JACNEP010000004.1"/>
</dbReference>
<dbReference type="Pfam" id="PF17851">
    <property type="entry name" value="GH43_C2"/>
    <property type="match status" value="1"/>
</dbReference>
<accession>A0A8J6IPF8</accession>
<keyword evidence="3 6" id="KW-0326">Glycosidase</keyword>
<dbReference type="Pfam" id="PF04616">
    <property type="entry name" value="Glyco_hydro_43"/>
    <property type="match status" value="1"/>
</dbReference>